<evidence type="ECO:0000256" key="4">
    <source>
        <dbReference type="ARBA" id="ARBA00023125"/>
    </source>
</evidence>
<evidence type="ECO:0000313" key="9">
    <source>
        <dbReference type="EMBL" id="PSR80933.1"/>
    </source>
</evidence>
<evidence type="ECO:0000256" key="2">
    <source>
        <dbReference type="ARBA" id="ARBA00009001"/>
    </source>
</evidence>
<dbReference type="SUPFAM" id="SSF54447">
    <property type="entry name" value="ssDNA-binding transcriptional regulator domain"/>
    <property type="match status" value="1"/>
</dbReference>
<dbReference type="InParanoid" id="A0A2T3A195"/>
<sequence>MGKRRSSFVASDESDDNRPAKVAKKANSKAPTSKSGAGIDAEGNAFWEISNKRRVVVQKFKGNTFVNLREYYEDSSGEMKPGKKGLMMSIEQYQSFVGLIPSINAALRNEGVAFEDNEDDGVQDPTSKTTKKVVDAKTASTKANIDATSDEDDG</sequence>
<dbReference type="EMBL" id="KZ678514">
    <property type="protein sequence ID" value="PSR80933.1"/>
    <property type="molecule type" value="Genomic_DNA"/>
</dbReference>
<comment type="subcellular location">
    <subcellularLocation>
        <location evidence="1">Nucleus</location>
    </subcellularLocation>
</comment>
<dbReference type="AlphaFoldDB" id="A0A2T3A195"/>
<evidence type="ECO:0000256" key="6">
    <source>
        <dbReference type="ARBA" id="ARBA00023242"/>
    </source>
</evidence>
<dbReference type="GO" id="GO:0003713">
    <property type="term" value="F:transcription coactivator activity"/>
    <property type="evidence" value="ECO:0007669"/>
    <property type="project" value="InterPro"/>
</dbReference>
<accession>A0A2T3A195</accession>
<dbReference type="OrthoDB" id="2505440at2759"/>
<evidence type="ECO:0000256" key="5">
    <source>
        <dbReference type="ARBA" id="ARBA00023163"/>
    </source>
</evidence>
<evidence type="ECO:0000256" key="1">
    <source>
        <dbReference type="ARBA" id="ARBA00004123"/>
    </source>
</evidence>
<proteinExistence type="inferred from homology"/>
<feature type="domain" description="Transcriptional coactivator p15 (PC4) C-terminal" evidence="8">
    <location>
        <begin position="47"/>
        <end position="97"/>
    </location>
</feature>
<dbReference type="Proteomes" id="UP000241462">
    <property type="component" value="Unassembled WGS sequence"/>
</dbReference>
<dbReference type="GO" id="GO:0003677">
    <property type="term" value="F:DNA binding"/>
    <property type="evidence" value="ECO:0007669"/>
    <property type="project" value="UniProtKB-KW"/>
</dbReference>
<evidence type="ECO:0000259" key="8">
    <source>
        <dbReference type="Pfam" id="PF02229"/>
    </source>
</evidence>
<keyword evidence="6" id="KW-0539">Nucleus</keyword>
<dbReference type="Gene3D" id="2.30.31.10">
    <property type="entry name" value="Transcriptional Coactivator Pc4, Chain A"/>
    <property type="match status" value="1"/>
</dbReference>
<feature type="region of interest" description="Disordered" evidence="7">
    <location>
        <begin position="115"/>
        <end position="154"/>
    </location>
</feature>
<reference evidence="9 10" key="1">
    <citation type="journal article" date="2018" name="Mycol. Prog.">
        <title>Coniella lustricola, a new species from submerged detritus.</title>
        <authorList>
            <person name="Raudabaugh D.B."/>
            <person name="Iturriaga T."/>
            <person name="Carver A."/>
            <person name="Mondo S."/>
            <person name="Pangilinan J."/>
            <person name="Lipzen A."/>
            <person name="He G."/>
            <person name="Amirebrahimi M."/>
            <person name="Grigoriev I.V."/>
            <person name="Miller A.N."/>
        </authorList>
    </citation>
    <scope>NUCLEOTIDE SEQUENCE [LARGE SCALE GENOMIC DNA]</scope>
    <source>
        <strain evidence="9 10">B22-T-1</strain>
    </source>
</reference>
<keyword evidence="10" id="KW-1185">Reference proteome</keyword>
<evidence type="ECO:0000256" key="3">
    <source>
        <dbReference type="ARBA" id="ARBA00023015"/>
    </source>
</evidence>
<dbReference type="Pfam" id="PF02229">
    <property type="entry name" value="PC4"/>
    <property type="match status" value="1"/>
</dbReference>
<dbReference type="GO" id="GO:0005634">
    <property type="term" value="C:nucleus"/>
    <property type="evidence" value="ECO:0007669"/>
    <property type="project" value="UniProtKB-SubCell"/>
</dbReference>
<dbReference type="InterPro" id="IPR003173">
    <property type="entry name" value="PC4_C"/>
</dbReference>
<gene>
    <name evidence="9" type="ORF">BD289DRAFT_373238</name>
</gene>
<keyword evidence="5" id="KW-0804">Transcription</keyword>
<protein>
    <submittedName>
        <fullName evidence="9">Transcriptional Coactivator p15-domain-containing protein</fullName>
    </submittedName>
</protein>
<comment type="similarity">
    <text evidence="2">Belongs to the transcriptional coactivator PC4 family.</text>
</comment>
<evidence type="ECO:0000313" key="10">
    <source>
        <dbReference type="Proteomes" id="UP000241462"/>
    </source>
</evidence>
<evidence type="ECO:0000256" key="7">
    <source>
        <dbReference type="SAM" id="MobiDB-lite"/>
    </source>
</evidence>
<organism evidence="9 10">
    <name type="scientific">Coniella lustricola</name>
    <dbReference type="NCBI Taxonomy" id="2025994"/>
    <lineage>
        <taxon>Eukaryota</taxon>
        <taxon>Fungi</taxon>
        <taxon>Dikarya</taxon>
        <taxon>Ascomycota</taxon>
        <taxon>Pezizomycotina</taxon>
        <taxon>Sordariomycetes</taxon>
        <taxon>Sordariomycetidae</taxon>
        <taxon>Diaporthales</taxon>
        <taxon>Schizoparmaceae</taxon>
        <taxon>Coniella</taxon>
    </lineage>
</organism>
<dbReference type="STRING" id="2025994.A0A2T3A195"/>
<dbReference type="PANTHER" id="PTHR13215">
    <property type="entry name" value="RNA POLYMERASE II TRANSCRIPTIONAL COACTIVATOR"/>
    <property type="match status" value="1"/>
</dbReference>
<keyword evidence="4" id="KW-0238">DNA-binding</keyword>
<dbReference type="InterPro" id="IPR009044">
    <property type="entry name" value="ssDNA-bd_transcriptional_reg"/>
</dbReference>
<name>A0A2T3A195_9PEZI</name>
<dbReference type="GO" id="GO:0060261">
    <property type="term" value="P:positive regulation of transcription initiation by RNA polymerase II"/>
    <property type="evidence" value="ECO:0007669"/>
    <property type="project" value="InterPro"/>
</dbReference>
<feature type="region of interest" description="Disordered" evidence="7">
    <location>
        <begin position="1"/>
        <end position="41"/>
    </location>
</feature>
<keyword evidence="3" id="KW-0805">Transcription regulation</keyword>
<dbReference type="InterPro" id="IPR045125">
    <property type="entry name" value="Sub1/Tcp4-like"/>
</dbReference>